<gene>
    <name evidence="6" type="ORF">K466DRAFT_503539</name>
</gene>
<evidence type="ECO:0000256" key="4">
    <source>
        <dbReference type="ARBA" id="ARBA00022833"/>
    </source>
</evidence>
<evidence type="ECO:0000313" key="7">
    <source>
        <dbReference type="Proteomes" id="UP000308197"/>
    </source>
</evidence>
<reference evidence="6 7" key="1">
    <citation type="journal article" date="2019" name="Nat. Ecol. Evol.">
        <title>Megaphylogeny resolves global patterns of mushroom evolution.</title>
        <authorList>
            <person name="Varga T."/>
            <person name="Krizsan K."/>
            <person name="Foldi C."/>
            <person name="Dima B."/>
            <person name="Sanchez-Garcia M."/>
            <person name="Sanchez-Ramirez S."/>
            <person name="Szollosi G.J."/>
            <person name="Szarkandi J.G."/>
            <person name="Papp V."/>
            <person name="Albert L."/>
            <person name="Andreopoulos W."/>
            <person name="Angelini C."/>
            <person name="Antonin V."/>
            <person name="Barry K.W."/>
            <person name="Bougher N.L."/>
            <person name="Buchanan P."/>
            <person name="Buyck B."/>
            <person name="Bense V."/>
            <person name="Catcheside P."/>
            <person name="Chovatia M."/>
            <person name="Cooper J."/>
            <person name="Damon W."/>
            <person name="Desjardin D."/>
            <person name="Finy P."/>
            <person name="Geml J."/>
            <person name="Haridas S."/>
            <person name="Hughes K."/>
            <person name="Justo A."/>
            <person name="Karasinski D."/>
            <person name="Kautmanova I."/>
            <person name="Kiss B."/>
            <person name="Kocsube S."/>
            <person name="Kotiranta H."/>
            <person name="LaButti K.M."/>
            <person name="Lechner B.E."/>
            <person name="Liimatainen K."/>
            <person name="Lipzen A."/>
            <person name="Lukacs Z."/>
            <person name="Mihaltcheva S."/>
            <person name="Morgado L.N."/>
            <person name="Niskanen T."/>
            <person name="Noordeloos M.E."/>
            <person name="Ohm R.A."/>
            <person name="Ortiz-Santana B."/>
            <person name="Ovrebo C."/>
            <person name="Racz N."/>
            <person name="Riley R."/>
            <person name="Savchenko A."/>
            <person name="Shiryaev A."/>
            <person name="Soop K."/>
            <person name="Spirin V."/>
            <person name="Szebenyi C."/>
            <person name="Tomsovsky M."/>
            <person name="Tulloss R.E."/>
            <person name="Uehling J."/>
            <person name="Grigoriev I.V."/>
            <person name="Vagvolgyi C."/>
            <person name="Papp T."/>
            <person name="Martin F.M."/>
            <person name="Miettinen O."/>
            <person name="Hibbett D.S."/>
            <person name="Nagy L.G."/>
        </authorList>
    </citation>
    <scope>NUCLEOTIDE SEQUENCE [LARGE SCALE GENOMIC DNA]</scope>
    <source>
        <strain evidence="6 7">HHB13444</strain>
    </source>
</reference>
<dbReference type="Proteomes" id="UP000308197">
    <property type="component" value="Unassembled WGS sequence"/>
</dbReference>
<dbReference type="EMBL" id="ML211732">
    <property type="protein sequence ID" value="TFK80651.1"/>
    <property type="molecule type" value="Genomic_DNA"/>
</dbReference>
<dbReference type="InterPro" id="IPR052035">
    <property type="entry name" value="ZnF_BED_domain_contain"/>
</dbReference>
<keyword evidence="7" id="KW-1185">Reference proteome</keyword>
<dbReference type="GO" id="GO:0005634">
    <property type="term" value="C:nucleus"/>
    <property type="evidence" value="ECO:0007669"/>
    <property type="project" value="UniProtKB-SubCell"/>
</dbReference>
<dbReference type="GO" id="GO:0008270">
    <property type="term" value="F:zinc ion binding"/>
    <property type="evidence" value="ECO:0007669"/>
    <property type="project" value="UniProtKB-KW"/>
</dbReference>
<accession>A0A5C3NTT6</accession>
<keyword evidence="3" id="KW-0863">Zinc-finger</keyword>
<evidence type="ECO:0000256" key="3">
    <source>
        <dbReference type="ARBA" id="ARBA00022771"/>
    </source>
</evidence>
<protein>
    <submittedName>
        <fullName evidence="6">Uncharacterized protein</fullName>
    </submittedName>
</protein>
<dbReference type="PANTHER" id="PTHR46481:SF10">
    <property type="entry name" value="ZINC FINGER BED DOMAIN-CONTAINING PROTEIN 39"/>
    <property type="match status" value="1"/>
</dbReference>
<comment type="subcellular location">
    <subcellularLocation>
        <location evidence="1">Nucleus</location>
    </subcellularLocation>
</comment>
<keyword evidence="4" id="KW-0862">Zinc</keyword>
<dbReference type="PANTHER" id="PTHR46481">
    <property type="entry name" value="ZINC FINGER BED DOMAIN-CONTAINING PROTEIN 4"/>
    <property type="match status" value="1"/>
</dbReference>
<name>A0A5C3NTT6_9APHY</name>
<keyword evidence="2" id="KW-0479">Metal-binding</keyword>
<evidence type="ECO:0000313" key="6">
    <source>
        <dbReference type="EMBL" id="TFK80651.1"/>
    </source>
</evidence>
<dbReference type="SUPFAM" id="SSF140996">
    <property type="entry name" value="Hermes dimerisation domain"/>
    <property type="match status" value="1"/>
</dbReference>
<sequence length="241" mass="27696">MYWQPEELQKGWTSSVYAFYSSDVTIGYEEGCRYHEFKCMGKSCKLKKPIRRFLDKDDVSSTGNLRKHAKKCWGEEAVALADQAEHAEEVRRTIVKGILRDGTITMHFARKKGQVTYSHRPHTKAETRTEIARWCCEVLRPWAIVRDRGFQCVMKTGRPNHYIPSPSTVSRDAKGLFGVARNRIAEMLREYEGKLSFATDAWTSPNHRAFVAVMVHLEVKGEPLCLLLDLVEVPEVRTKSM</sequence>
<organism evidence="6 7">
    <name type="scientific">Polyporus arcularius HHB13444</name>
    <dbReference type="NCBI Taxonomy" id="1314778"/>
    <lineage>
        <taxon>Eukaryota</taxon>
        <taxon>Fungi</taxon>
        <taxon>Dikarya</taxon>
        <taxon>Basidiomycota</taxon>
        <taxon>Agaricomycotina</taxon>
        <taxon>Agaricomycetes</taxon>
        <taxon>Polyporales</taxon>
        <taxon>Polyporaceae</taxon>
        <taxon>Polyporus</taxon>
    </lineage>
</organism>
<evidence type="ECO:0000256" key="2">
    <source>
        <dbReference type="ARBA" id="ARBA00022723"/>
    </source>
</evidence>
<dbReference type="AlphaFoldDB" id="A0A5C3NTT6"/>
<keyword evidence="5" id="KW-0539">Nucleus</keyword>
<evidence type="ECO:0000256" key="1">
    <source>
        <dbReference type="ARBA" id="ARBA00004123"/>
    </source>
</evidence>
<proteinExistence type="predicted"/>
<feature type="non-terminal residue" evidence="6">
    <location>
        <position position="241"/>
    </location>
</feature>
<dbReference type="InParanoid" id="A0A5C3NTT6"/>
<evidence type="ECO:0000256" key="5">
    <source>
        <dbReference type="ARBA" id="ARBA00023242"/>
    </source>
</evidence>